<evidence type="ECO:0000256" key="1">
    <source>
        <dbReference type="ARBA" id="ARBA00004236"/>
    </source>
</evidence>
<comment type="caution">
    <text evidence="12">The sequence shown here is derived from an EMBL/GenBank/DDBJ whole genome shotgun (WGS) entry which is preliminary data.</text>
</comment>
<dbReference type="Pfam" id="PF25876">
    <property type="entry name" value="HH_MFP_RND"/>
    <property type="match status" value="1"/>
</dbReference>
<comment type="subcellular location">
    <subcellularLocation>
        <location evidence="1">Cell membrane</location>
    </subcellularLocation>
</comment>
<reference evidence="12" key="2">
    <citation type="submission" date="2020-09" db="EMBL/GenBank/DDBJ databases">
        <authorList>
            <person name="Sun Q."/>
            <person name="Sedlacek I."/>
        </authorList>
    </citation>
    <scope>NUCLEOTIDE SEQUENCE</scope>
    <source>
        <strain evidence="12">CCM 7897</strain>
    </source>
</reference>
<dbReference type="PANTHER" id="PTHR30469">
    <property type="entry name" value="MULTIDRUG RESISTANCE PROTEIN MDTA"/>
    <property type="match status" value="1"/>
</dbReference>
<keyword evidence="6" id="KW-0472">Membrane</keyword>
<feature type="domain" description="Multidrug resistance protein MdtA-like alpha-helical hairpin" evidence="8">
    <location>
        <begin position="106"/>
        <end position="174"/>
    </location>
</feature>
<dbReference type="NCBIfam" id="TIGR01730">
    <property type="entry name" value="RND_mfp"/>
    <property type="match status" value="1"/>
</dbReference>
<evidence type="ECO:0000256" key="2">
    <source>
        <dbReference type="ARBA" id="ARBA00009477"/>
    </source>
</evidence>
<dbReference type="AlphaFoldDB" id="A0A917F792"/>
<dbReference type="Proteomes" id="UP000606044">
    <property type="component" value="Unassembled WGS sequence"/>
</dbReference>
<evidence type="ECO:0000256" key="7">
    <source>
        <dbReference type="SAM" id="Coils"/>
    </source>
</evidence>
<evidence type="ECO:0000259" key="11">
    <source>
        <dbReference type="Pfam" id="PF25967"/>
    </source>
</evidence>
<evidence type="ECO:0000256" key="4">
    <source>
        <dbReference type="ARBA" id="ARBA00022475"/>
    </source>
</evidence>
<organism evidence="12 13">
    <name type="scientific">Azorhizobium oxalatiphilum</name>
    <dbReference type="NCBI Taxonomy" id="980631"/>
    <lineage>
        <taxon>Bacteria</taxon>
        <taxon>Pseudomonadati</taxon>
        <taxon>Pseudomonadota</taxon>
        <taxon>Alphaproteobacteria</taxon>
        <taxon>Hyphomicrobiales</taxon>
        <taxon>Xanthobacteraceae</taxon>
        <taxon>Azorhizobium</taxon>
    </lineage>
</organism>
<dbReference type="InterPro" id="IPR006143">
    <property type="entry name" value="RND_pump_MFP"/>
</dbReference>
<feature type="coiled-coil region" evidence="7">
    <location>
        <begin position="105"/>
        <end position="132"/>
    </location>
</feature>
<reference evidence="12" key="1">
    <citation type="journal article" date="2014" name="Int. J. Syst. Evol. Microbiol.">
        <title>Complete genome sequence of Corynebacterium casei LMG S-19264T (=DSM 44701T), isolated from a smear-ripened cheese.</title>
        <authorList>
            <consortium name="US DOE Joint Genome Institute (JGI-PGF)"/>
            <person name="Walter F."/>
            <person name="Albersmeier A."/>
            <person name="Kalinowski J."/>
            <person name="Ruckert C."/>
        </authorList>
    </citation>
    <scope>NUCLEOTIDE SEQUENCE</scope>
    <source>
        <strain evidence="12">CCM 7897</strain>
    </source>
</reference>
<evidence type="ECO:0000313" key="12">
    <source>
        <dbReference type="EMBL" id="GGF50785.1"/>
    </source>
</evidence>
<dbReference type="PANTHER" id="PTHR30469:SF12">
    <property type="entry name" value="MULTIDRUG RESISTANCE PROTEIN MDTA"/>
    <property type="match status" value="1"/>
</dbReference>
<dbReference type="SUPFAM" id="SSF111369">
    <property type="entry name" value="HlyD-like secretion proteins"/>
    <property type="match status" value="1"/>
</dbReference>
<dbReference type="GO" id="GO:1990281">
    <property type="term" value="C:efflux pump complex"/>
    <property type="evidence" value="ECO:0007669"/>
    <property type="project" value="TreeGrafter"/>
</dbReference>
<dbReference type="Gene3D" id="1.10.287.470">
    <property type="entry name" value="Helix hairpin bin"/>
    <property type="match status" value="1"/>
</dbReference>
<dbReference type="InterPro" id="IPR058626">
    <property type="entry name" value="MdtA-like_b-barrel"/>
</dbReference>
<dbReference type="Gene3D" id="2.40.30.170">
    <property type="match status" value="1"/>
</dbReference>
<feature type="domain" description="Multidrug resistance protein MdtA-like C-terminal permuted SH3" evidence="11">
    <location>
        <begin position="297"/>
        <end position="356"/>
    </location>
</feature>
<keyword evidence="3" id="KW-0813">Transport</keyword>
<evidence type="ECO:0000259" key="8">
    <source>
        <dbReference type="Pfam" id="PF25876"/>
    </source>
</evidence>
<dbReference type="Gene3D" id="2.40.420.20">
    <property type="match status" value="1"/>
</dbReference>
<accession>A0A917F792</accession>
<dbReference type="InterPro" id="IPR058625">
    <property type="entry name" value="MdtA-like_BSH"/>
</dbReference>
<dbReference type="EMBL" id="BMCT01000001">
    <property type="protein sequence ID" value="GGF50785.1"/>
    <property type="molecule type" value="Genomic_DNA"/>
</dbReference>
<gene>
    <name evidence="12" type="ORF">GCM10007301_07730</name>
</gene>
<keyword evidence="7" id="KW-0175">Coiled coil</keyword>
<feature type="domain" description="Multidrug resistance protein MdtA-like beta-barrel" evidence="10">
    <location>
        <begin position="211"/>
        <end position="292"/>
    </location>
</feature>
<keyword evidence="5" id="KW-0997">Cell inner membrane</keyword>
<evidence type="ECO:0000256" key="6">
    <source>
        <dbReference type="ARBA" id="ARBA00023136"/>
    </source>
</evidence>
<comment type="similarity">
    <text evidence="2">Belongs to the membrane fusion protein (MFP) (TC 8.A.1) family.</text>
</comment>
<keyword evidence="4" id="KW-1003">Cell membrane</keyword>
<dbReference type="Pfam" id="PF25944">
    <property type="entry name" value="Beta-barrel_RND"/>
    <property type="match status" value="1"/>
</dbReference>
<evidence type="ECO:0000259" key="9">
    <source>
        <dbReference type="Pfam" id="PF25917"/>
    </source>
</evidence>
<evidence type="ECO:0000256" key="5">
    <source>
        <dbReference type="ARBA" id="ARBA00022519"/>
    </source>
</evidence>
<dbReference type="Gene3D" id="2.40.50.100">
    <property type="match status" value="1"/>
</dbReference>
<keyword evidence="13" id="KW-1185">Reference proteome</keyword>
<dbReference type="Pfam" id="PF25967">
    <property type="entry name" value="RND-MFP_C"/>
    <property type="match status" value="1"/>
</dbReference>
<dbReference type="GO" id="GO:0015562">
    <property type="term" value="F:efflux transmembrane transporter activity"/>
    <property type="evidence" value="ECO:0007669"/>
    <property type="project" value="TreeGrafter"/>
</dbReference>
<proteinExistence type="inferred from homology"/>
<evidence type="ECO:0000259" key="10">
    <source>
        <dbReference type="Pfam" id="PF25944"/>
    </source>
</evidence>
<sequence length="382" mass="39520">MRRWALLGVAAIAICGGVFYTLHSAGAPAHQAAAPAAIPVTAVKATTATLPIVRSGLGTVSPLNQVDVKVRVDGQVQTIAFREGQDVRKGDLLAQVDPGPYQAVLAGAQATLQKDQAQLANAKVEEARAQQLNAKGFGTAQAADNTKAQVAVLQATVLADQAAVDTARLNLGYATITAPISGRVGLKQINEGAIVHPGDNAGLVTITQVEPIAVQFPLSQDNLPDLLAGQAKAPLSVSVDSRDGSQHLADGKLTVIDSQVDSTTGMVKLKAEFPNADRTLWPGQLVTARVHLRDDANTVTLPSIAVQSGQKGPYVFVVKPDDTVDIRAVGTGPTVGDVTAISSGLKDGETVVLSGQSRLTRGTRVAVTFSAPQAQHVASEAR</sequence>
<dbReference type="RefSeq" id="WP_244644136.1">
    <property type="nucleotide sequence ID" value="NZ_BMCT01000001.1"/>
</dbReference>
<dbReference type="Pfam" id="PF25917">
    <property type="entry name" value="BSH_RND"/>
    <property type="match status" value="1"/>
</dbReference>
<evidence type="ECO:0000256" key="3">
    <source>
        <dbReference type="ARBA" id="ARBA00022448"/>
    </source>
</evidence>
<dbReference type="InterPro" id="IPR058624">
    <property type="entry name" value="MdtA-like_HH"/>
</dbReference>
<dbReference type="InterPro" id="IPR058627">
    <property type="entry name" value="MdtA-like_C"/>
</dbReference>
<evidence type="ECO:0000313" key="13">
    <source>
        <dbReference type="Proteomes" id="UP000606044"/>
    </source>
</evidence>
<protein>
    <submittedName>
        <fullName evidence="12">Transport system membrane protein</fullName>
    </submittedName>
</protein>
<name>A0A917F792_9HYPH</name>
<feature type="domain" description="Multidrug resistance protein MdtA-like barrel-sandwich hybrid" evidence="9">
    <location>
        <begin position="64"/>
        <end position="207"/>
    </location>
</feature>